<evidence type="ECO:0008006" key="3">
    <source>
        <dbReference type="Google" id="ProtNLM"/>
    </source>
</evidence>
<name>A0ABC8SXW7_9AQUA</name>
<protein>
    <recommendedName>
        <fullName evidence="3">Protein RST1</fullName>
    </recommendedName>
</protein>
<reference evidence="1 2" key="1">
    <citation type="submission" date="2024-02" db="EMBL/GenBank/DDBJ databases">
        <authorList>
            <person name="Vignale AGUSTIN F."/>
            <person name="Sosa J E."/>
            <person name="Modenutti C."/>
        </authorList>
    </citation>
    <scope>NUCLEOTIDE SEQUENCE [LARGE SCALE GENOMIC DNA]</scope>
</reference>
<keyword evidence="2" id="KW-1185">Reference proteome</keyword>
<dbReference type="AlphaFoldDB" id="A0ABC8SXW7"/>
<dbReference type="InterPro" id="IPR045163">
    <property type="entry name" value="Focadhesin/RST1"/>
</dbReference>
<evidence type="ECO:0000313" key="2">
    <source>
        <dbReference type="Proteomes" id="UP001642360"/>
    </source>
</evidence>
<gene>
    <name evidence="1" type="ORF">ILEXP_LOCUS30586</name>
</gene>
<dbReference type="Proteomes" id="UP001642360">
    <property type="component" value="Unassembled WGS sequence"/>
</dbReference>
<sequence>MRARIMLLDAKAPHTVLDKTSRAANDILKTMRRIAEHSIPRSAENIALAVGALCTVLPQSAHAVKSTASKFMLNWLFQYEHEYRQWSAAISLGLISSCLHVTDYKQKFESINALLQVASHSKSTLVKGACGVGLGFSCQDLLTGVAAEDDSLLNKETHKMQEADLLGKIVRALSLMICPFTQSSCEVLQSLSAYFPVRPDDIDSDPTINLLGRNYDNLEEDIWGVAGLILALGSSVSAIYRTGAHDAVLKIKTLILSWIPHLNSSVQPTAVGETCEIALSVGSCLALPIVVAFCQKVELIDDTDLDHLVSGFIGLISELISVKKSGIFHQSLLMASCIGAGNLLACILNEGVHSLEAKHVKDLLALFRKTSSDPHPPLIHLGGMLGVVNAFGAGVGTLVQPHPLTSSNTVYNQEESSYITGPLLRSPVLEPDLTSQVQEMFLVAKNSDDHQLQQYAAWAVSLLRHYLWVKEIRIEDSSMQRDAVGSKLISQAFPEDSTVMKISLWLMHLSSPGTGTILHVNTVATALRCLSQAPRLPPVDWGAIIRRCMRYEGQIAELLPPNSDLKKGILREECLQFSLAHASQFDSLLSFLDELSDLSRFRTLELNLQSSMLFHLATLIKTFSGSRIEKLLDDMSNFMYWLVSSDQLYNPEQKSLLRVSCWKGLYLCWDETSLDSQEYISNLEHCMEVLFSSLPGLHSAPVLGSVQGYLVHEWSVAVRCLGKVQRGWLLDLLQVSEFSLIEGNSPFFEVMKKIQAKARLVRMGCIPLSELGTLKAYILNYKSEAIWDVLVEVVATLHHAGGSIKRQWLADAVEISCVTSYPSTALQFIGLLSGSCSKYMPFLIVDRLTVLSDLPVTLKSLLSDSSWEVVAESVVLSLWTSTERIYEWAMRIARGDDSPSPQPIDKSENDMAVFLLQVMHQACVSLKGYLPLEKQLKVANLVVP</sequence>
<evidence type="ECO:0000313" key="1">
    <source>
        <dbReference type="EMBL" id="CAK9161770.1"/>
    </source>
</evidence>
<organism evidence="1 2">
    <name type="scientific">Ilex paraguariensis</name>
    <name type="common">yerba mate</name>
    <dbReference type="NCBI Taxonomy" id="185542"/>
    <lineage>
        <taxon>Eukaryota</taxon>
        <taxon>Viridiplantae</taxon>
        <taxon>Streptophyta</taxon>
        <taxon>Embryophyta</taxon>
        <taxon>Tracheophyta</taxon>
        <taxon>Spermatophyta</taxon>
        <taxon>Magnoliopsida</taxon>
        <taxon>eudicotyledons</taxon>
        <taxon>Gunneridae</taxon>
        <taxon>Pentapetalae</taxon>
        <taxon>asterids</taxon>
        <taxon>campanulids</taxon>
        <taxon>Aquifoliales</taxon>
        <taxon>Aquifoliaceae</taxon>
        <taxon>Ilex</taxon>
    </lineage>
</organism>
<proteinExistence type="predicted"/>
<accession>A0ABC8SXW7</accession>
<dbReference type="PANTHER" id="PTHR16212">
    <property type="entry name" value="FOCADHESIN FAMILY MEMBER"/>
    <property type="match status" value="1"/>
</dbReference>
<comment type="caution">
    <text evidence="1">The sequence shown here is derived from an EMBL/GenBank/DDBJ whole genome shotgun (WGS) entry which is preliminary data.</text>
</comment>
<dbReference type="EMBL" id="CAUOFW020003725">
    <property type="protein sequence ID" value="CAK9161770.1"/>
    <property type="molecule type" value="Genomic_DNA"/>
</dbReference>
<dbReference type="PANTHER" id="PTHR16212:SF4">
    <property type="entry name" value="FOCADHESIN"/>
    <property type="match status" value="1"/>
</dbReference>